<dbReference type="InterPro" id="IPR051610">
    <property type="entry name" value="GPI/OXD"/>
</dbReference>
<dbReference type="Proteomes" id="UP000319771">
    <property type="component" value="Unassembled WGS sequence"/>
</dbReference>
<evidence type="ECO:0000313" key="3">
    <source>
        <dbReference type="EMBL" id="TMQ72834.1"/>
    </source>
</evidence>
<dbReference type="PANTHER" id="PTHR35848">
    <property type="entry name" value="OXALATE-BINDING PROTEIN"/>
    <property type="match status" value="1"/>
</dbReference>
<dbReference type="GO" id="GO:0046872">
    <property type="term" value="F:metal ion binding"/>
    <property type="evidence" value="ECO:0007669"/>
    <property type="project" value="UniProtKB-KW"/>
</dbReference>
<dbReference type="Pfam" id="PF07883">
    <property type="entry name" value="Cupin_2"/>
    <property type="match status" value="1"/>
</dbReference>
<dbReference type="SUPFAM" id="SSF51182">
    <property type="entry name" value="RmlC-like cupins"/>
    <property type="match status" value="1"/>
</dbReference>
<dbReference type="InterPro" id="IPR011051">
    <property type="entry name" value="RmlC_Cupin_sf"/>
</dbReference>
<dbReference type="CDD" id="cd02208">
    <property type="entry name" value="cupin_RmlC-like"/>
    <property type="match status" value="1"/>
</dbReference>
<proteinExistence type="predicted"/>
<evidence type="ECO:0000259" key="2">
    <source>
        <dbReference type="Pfam" id="PF07883"/>
    </source>
</evidence>
<organism evidence="3 4">
    <name type="scientific">Eiseniibacteriota bacterium</name>
    <dbReference type="NCBI Taxonomy" id="2212470"/>
    <lineage>
        <taxon>Bacteria</taxon>
        <taxon>Candidatus Eiseniibacteriota</taxon>
    </lineage>
</organism>
<keyword evidence="1" id="KW-0479">Metal-binding</keyword>
<sequence>MFHILKRGEQRKGAIAAVEFEGEPYAAGISFFVGNLAPGKGPGLHRHPYAETCIVLAGRVAMVVGGEEVVAVAGDIVVIGPATPHRFTAIGDQRLDMVCVHASDRFIIESLADGG</sequence>
<dbReference type="AlphaFoldDB" id="A0A538UAD4"/>
<dbReference type="InterPro" id="IPR014710">
    <property type="entry name" value="RmlC-like_jellyroll"/>
</dbReference>
<evidence type="ECO:0000256" key="1">
    <source>
        <dbReference type="ARBA" id="ARBA00022723"/>
    </source>
</evidence>
<name>A0A538UAD4_UNCEI</name>
<feature type="domain" description="Cupin type-2" evidence="2">
    <location>
        <begin position="35"/>
        <end position="100"/>
    </location>
</feature>
<reference evidence="3 4" key="1">
    <citation type="journal article" date="2019" name="Nat. Microbiol.">
        <title>Mediterranean grassland soil C-N compound turnover is dependent on rainfall and depth, and is mediated by genomically divergent microorganisms.</title>
        <authorList>
            <person name="Diamond S."/>
            <person name="Andeer P.F."/>
            <person name="Li Z."/>
            <person name="Crits-Christoph A."/>
            <person name="Burstein D."/>
            <person name="Anantharaman K."/>
            <person name="Lane K.R."/>
            <person name="Thomas B.C."/>
            <person name="Pan C."/>
            <person name="Northen T.R."/>
            <person name="Banfield J.F."/>
        </authorList>
    </citation>
    <scope>NUCLEOTIDE SEQUENCE [LARGE SCALE GENOMIC DNA]</scope>
    <source>
        <strain evidence="3">WS_11</strain>
    </source>
</reference>
<dbReference type="EMBL" id="VBPB01000091">
    <property type="protein sequence ID" value="TMQ72834.1"/>
    <property type="molecule type" value="Genomic_DNA"/>
</dbReference>
<gene>
    <name evidence="3" type="ORF">E6K81_06345</name>
</gene>
<dbReference type="Gene3D" id="2.60.120.10">
    <property type="entry name" value="Jelly Rolls"/>
    <property type="match status" value="1"/>
</dbReference>
<comment type="caution">
    <text evidence="3">The sequence shown here is derived from an EMBL/GenBank/DDBJ whole genome shotgun (WGS) entry which is preliminary data.</text>
</comment>
<evidence type="ECO:0000313" key="4">
    <source>
        <dbReference type="Proteomes" id="UP000319771"/>
    </source>
</evidence>
<accession>A0A538UAD4</accession>
<dbReference type="InterPro" id="IPR013096">
    <property type="entry name" value="Cupin_2"/>
</dbReference>
<protein>
    <submittedName>
        <fullName evidence="3">Cupin domain-containing protein</fullName>
    </submittedName>
</protein>